<protein>
    <submittedName>
        <fullName evidence="1">Uncharacterized protein</fullName>
    </submittedName>
</protein>
<evidence type="ECO:0000313" key="1">
    <source>
        <dbReference type="EMBL" id="KKM69355.1"/>
    </source>
</evidence>
<sequence length="70" mass="8538">LLHCGPHTWHTCETGCSLNDVRPLNQEYRDRVYDYFFEMFPERAATYNANGQRSGEWIMFWREYRAWVKS</sequence>
<dbReference type="EMBL" id="LAZR01010003">
    <property type="protein sequence ID" value="KKM69355.1"/>
    <property type="molecule type" value="Genomic_DNA"/>
</dbReference>
<accession>A0A0F9LYE3</accession>
<proteinExistence type="predicted"/>
<organism evidence="1">
    <name type="scientific">marine sediment metagenome</name>
    <dbReference type="NCBI Taxonomy" id="412755"/>
    <lineage>
        <taxon>unclassified sequences</taxon>
        <taxon>metagenomes</taxon>
        <taxon>ecological metagenomes</taxon>
    </lineage>
</organism>
<reference evidence="1" key="1">
    <citation type="journal article" date="2015" name="Nature">
        <title>Complex archaea that bridge the gap between prokaryotes and eukaryotes.</title>
        <authorList>
            <person name="Spang A."/>
            <person name="Saw J.H."/>
            <person name="Jorgensen S.L."/>
            <person name="Zaremba-Niedzwiedzka K."/>
            <person name="Martijn J."/>
            <person name="Lind A.E."/>
            <person name="van Eijk R."/>
            <person name="Schleper C."/>
            <person name="Guy L."/>
            <person name="Ettema T.J."/>
        </authorList>
    </citation>
    <scope>NUCLEOTIDE SEQUENCE</scope>
</reference>
<dbReference type="AlphaFoldDB" id="A0A0F9LYE3"/>
<name>A0A0F9LYE3_9ZZZZ</name>
<comment type="caution">
    <text evidence="1">The sequence shown here is derived from an EMBL/GenBank/DDBJ whole genome shotgun (WGS) entry which is preliminary data.</text>
</comment>
<gene>
    <name evidence="1" type="ORF">LCGC14_1451520</name>
</gene>
<feature type="non-terminal residue" evidence="1">
    <location>
        <position position="1"/>
    </location>
</feature>